<dbReference type="InterPro" id="IPR050203">
    <property type="entry name" value="Trp-tRNA_synthetase"/>
</dbReference>
<dbReference type="InterPro" id="IPR002305">
    <property type="entry name" value="aa-tRNA-synth_Ic"/>
</dbReference>
<reference evidence="10 11" key="1">
    <citation type="submission" date="2017-09" db="EMBL/GenBank/DDBJ databases">
        <title>Depth-based differentiation of microbial function through sediment-hosted aquifers and enrichment of novel symbionts in the deep terrestrial subsurface.</title>
        <authorList>
            <person name="Probst A.J."/>
            <person name="Ladd B."/>
            <person name="Jarett J.K."/>
            <person name="Geller-Mcgrath D.E."/>
            <person name="Sieber C.M."/>
            <person name="Emerson J.B."/>
            <person name="Anantharaman K."/>
            <person name="Thomas B.C."/>
            <person name="Malmstrom R."/>
            <person name="Stieglmeier M."/>
            <person name="Klingl A."/>
            <person name="Woyke T."/>
            <person name="Ryan C.M."/>
            <person name="Banfield J.F."/>
        </authorList>
    </citation>
    <scope>NUCLEOTIDE SEQUENCE [LARGE SCALE GENOMIC DNA]</scope>
    <source>
        <strain evidence="10">CG23_combo_of_CG06-09_8_20_14_all_49_15</strain>
    </source>
</reference>
<comment type="catalytic activity">
    <reaction evidence="7 8">
        <text>tRNA(Trp) + L-tryptophan + ATP = L-tryptophyl-tRNA(Trp) + AMP + diphosphate + H(+)</text>
        <dbReference type="Rhea" id="RHEA:24080"/>
        <dbReference type="Rhea" id="RHEA-COMP:9671"/>
        <dbReference type="Rhea" id="RHEA-COMP:9705"/>
        <dbReference type="ChEBI" id="CHEBI:15378"/>
        <dbReference type="ChEBI" id="CHEBI:30616"/>
        <dbReference type="ChEBI" id="CHEBI:33019"/>
        <dbReference type="ChEBI" id="CHEBI:57912"/>
        <dbReference type="ChEBI" id="CHEBI:78442"/>
        <dbReference type="ChEBI" id="CHEBI:78535"/>
        <dbReference type="ChEBI" id="CHEBI:456215"/>
        <dbReference type="EC" id="6.1.1.2"/>
    </reaction>
</comment>
<evidence type="ECO:0000256" key="9">
    <source>
        <dbReference type="RuleBase" id="RU363036"/>
    </source>
</evidence>
<feature type="binding site" evidence="8">
    <location>
        <position position="135"/>
    </location>
    <ligand>
        <name>L-tryptophan</name>
        <dbReference type="ChEBI" id="CHEBI:57912"/>
    </ligand>
</feature>
<dbReference type="Pfam" id="PF00579">
    <property type="entry name" value="tRNA-synt_1b"/>
    <property type="match status" value="1"/>
</dbReference>
<feature type="short sequence motif" description="'HIGH' region" evidence="8">
    <location>
        <begin position="12"/>
        <end position="20"/>
    </location>
</feature>
<dbReference type="EC" id="6.1.1.2" evidence="8"/>
<sequence>MAKARIFSGVQPTGNLHLGNYLGAIELWLSLQNKYDCIFSVVDYHAITVSQEPRKLKESILAIAKIMLASGINPDQSVIFQQSALSAHTELAWILNCTAHMGELKKMTQFKEKSAGQKDIVSLGLFAYPVLMAADILLYQTEAVPVGEDQSQHVELARDLARRFNHQFGQTFTVPDLITRPDGARIMGLDDPRKKMSKSAASEYNYIALLDEPDKAAKKIMKAVTDSGQEIKFAPANKPAISNLLTIYSLLSGRTIARLEEEYQGRQYGALKKDLAEAVKIFLSDFQSRLNEITDAQARQVLSAGAAKIAPLAESTLRTAKERLGLTLNNHR</sequence>
<evidence type="ECO:0000256" key="7">
    <source>
        <dbReference type="ARBA" id="ARBA00049929"/>
    </source>
</evidence>
<feature type="binding site" evidence="8">
    <location>
        <position position="186"/>
    </location>
    <ligand>
        <name>ATP</name>
        <dbReference type="ChEBI" id="CHEBI:30616"/>
    </ligand>
</feature>
<dbReference type="PRINTS" id="PR01039">
    <property type="entry name" value="TRNASYNTHTRP"/>
</dbReference>
<dbReference type="FunFam" id="1.10.240.10:FF:000002">
    <property type="entry name" value="Tryptophan--tRNA ligase"/>
    <property type="match status" value="1"/>
</dbReference>
<organism evidence="10 11">
    <name type="scientific">Candidatus Falkowbacteria bacterium CG23_combo_of_CG06-09_8_20_14_all_49_15</name>
    <dbReference type="NCBI Taxonomy" id="1974572"/>
    <lineage>
        <taxon>Bacteria</taxon>
        <taxon>Candidatus Falkowiibacteriota</taxon>
    </lineage>
</organism>
<keyword evidence="5 8" id="KW-0648">Protein biosynthesis</keyword>
<feature type="short sequence motif" description="'KMSKS' region" evidence="8">
    <location>
        <begin position="195"/>
        <end position="199"/>
    </location>
</feature>
<protein>
    <recommendedName>
        <fullName evidence="8">Tryptophan--tRNA ligase</fullName>
        <ecNumber evidence="8">6.1.1.2</ecNumber>
    </recommendedName>
    <alternativeName>
        <fullName evidence="8">Tryptophanyl-tRNA synthetase</fullName>
        <shortName evidence="8">TrpRS</shortName>
    </alternativeName>
</protein>
<keyword evidence="2 8" id="KW-0436">Ligase</keyword>
<dbReference type="Gene3D" id="1.10.240.10">
    <property type="entry name" value="Tyrosyl-Transfer RNA Synthetase"/>
    <property type="match status" value="1"/>
</dbReference>
<dbReference type="AlphaFoldDB" id="A0A2G9ZJL8"/>
<accession>A0A2G9ZJL8</accession>
<evidence type="ECO:0000256" key="5">
    <source>
        <dbReference type="ARBA" id="ARBA00022917"/>
    </source>
</evidence>
<keyword evidence="8" id="KW-0963">Cytoplasm</keyword>
<dbReference type="GO" id="GO:0005829">
    <property type="term" value="C:cytosol"/>
    <property type="evidence" value="ECO:0007669"/>
    <property type="project" value="TreeGrafter"/>
</dbReference>
<evidence type="ECO:0000256" key="1">
    <source>
        <dbReference type="ARBA" id="ARBA00005594"/>
    </source>
</evidence>
<evidence type="ECO:0000256" key="4">
    <source>
        <dbReference type="ARBA" id="ARBA00022840"/>
    </source>
</evidence>
<dbReference type="PANTHER" id="PTHR43766:SF1">
    <property type="entry name" value="TRYPTOPHAN--TRNA LIGASE, MITOCHONDRIAL"/>
    <property type="match status" value="1"/>
</dbReference>
<dbReference type="SUPFAM" id="SSF52374">
    <property type="entry name" value="Nucleotidylyl transferase"/>
    <property type="match status" value="1"/>
</dbReference>
<dbReference type="InterPro" id="IPR002306">
    <property type="entry name" value="Trp-tRNA-ligase"/>
</dbReference>
<comment type="function">
    <text evidence="8">Catalyzes the attachment of tryptophan to tRNA(Trp).</text>
</comment>
<dbReference type="EMBL" id="PCSD01000112">
    <property type="protein sequence ID" value="PIP33365.1"/>
    <property type="molecule type" value="Genomic_DNA"/>
</dbReference>
<dbReference type="InterPro" id="IPR001412">
    <property type="entry name" value="aa-tRNA-synth_I_CS"/>
</dbReference>
<evidence type="ECO:0000256" key="6">
    <source>
        <dbReference type="ARBA" id="ARBA00023146"/>
    </source>
</evidence>
<comment type="similarity">
    <text evidence="1 8 9">Belongs to the class-I aminoacyl-tRNA synthetase family.</text>
</comment>
<evidence type="ECO:0000313" key="11">
    <source>
        <dbReference type="Proteomes" id="UP000230729"/>
    </source>
</evidence>
<evidence type="ECO:0000313" key="10">
    <source>
        <dbReference type="EMBL" id="PIP33365.1"/>
    </source>
</evidence>
<keyword evidence="3 8" id="KW-0547">Nucleotide-binding</keyword>
<name>A0A2G9ZJL8_9BACT</name>
<feature type="binding site" evidence="8">
    <location>
        <begin position="19"/>
        <end position="20"/>
    </location>
    <ligand>
        <name>ATP</name>
        <dbReference type="ChEBI" id="CHEBI:30616"/>
    </ligand>
</feature>
<dbReference type="PROSITE" id="PS00178">
    <property type="entry name" value="AA_TRNA_LIGASE_I"/>
    <property type="match status" value="1"/>
</dbReference>
<dbReference type="InterPro" id="IPR014729">
    <property type="entry name" value="Rossmann-like_a/b/a_fold"/>
</dbReference>
<dbReference type="PANTHER" id="PTHR43766">
    <property type="entry name" value="TRYPTOPHAN--TRNA LIGASE, MITOCHONDRIAL"/>
    <property type="match status" value="1"/>
</dbReference>
<dbReference type="GO" id="GO:0006436">
    <property type="term" value="P:tryptophanyl-tRNA aminoacylation"/>
    <property type="evidence" value="ECO:0007669"/>
    <property type="project" value="UniProtKB-UniRule"/>
</dbReference>
<keyword evidence="6 8" id="KW-0030">Aminoacyl-tRNA synthetase</keyword>
<keyword evidence="4 8" id="KW-0067">ATP-binding</keyword>
<comment type="subcellular location">
    <subcellularLocation>
        <location evidence="8">Cytoplasm</location>
    </subcellularLocation>
</comment>
<gene>
    <name evidence="8 10" type="primary">trpS</name>
    <name evidence="10" type="ORF">COX22_04780</name>
</gene>
<evidence type="ECO:0000256" key="8">
    <source>
        <dbReference type="HAMAP-Rule" id="MF_00140"/>
    </source>
</evidence>
<dbReference type="HAMAP" id="MF_00140_B">
    <property type="entry name" value="Trp_tRNA_synth_B"/>
    <property type="match status" value="1"/>
</dbReference>
<dbReference type="Gene3D" id="3.40.50.620">
    <property type="entry name" value="HUPs"/>
    <property type="match status" value="1"/>
</dbReference>
<dbReference type="Proteomes" id="UP000230729">
    <property type="component" value="Unassembled WGS sequence"/>
</dbReference>
<comment type="subunit">
    <text evidence="8">Homodimer.</text>
</comment>
<evidence type="ECO:0000256" key="2">
    <source>
        <dbReference type="ARBA" id="ARBA00022598"/>
    </source>
</evidence>
<dbReference type="FunFam" id="3.40.50.620:FF:000082">
    <property type="entry name" value="MSW1p Mitochondrial tryptophanyl-tRNA synthetase"/>
    <property type="match status" value="1"/>
</dbReference>
<dbReference type="NCBIfam" id="TIGR00233">
    <property type="entry name" value="trpS"/>
    <property type="match status" value="1"/>
</dbReference>
<dbReference type="InterPro" id="IPR024109">
    <property type="entry name" value="Trp-tRNA-ligase_bac-type"/>
</dbReference>
<dbReference type="CDD" id="cd00806">
    <property type="entry name" value="TrpRS_core"/>
    <property type="match status" value="1"/>
</dbReference>
<evidence type="ECO:0000256" key="3">
    <source>
        <dbReference type="ARBA" id="ARBA00022741"/>
    </source>
</evidence>
<proteinExistence type="inferred from homology"/>
<dbReference type="GO" id="GO:0004830">
    <property type="term" value="F:tryptophan-tRNA ligase activity"/>
    <property type="evidence" value="ECO:0007669"/>
    <property type="project" value="UniProtKB-UniRule"/>
</dbReference>
<comment type="caution">
    <text evidence="10">The sequence shown here is derived from an EMBL/GenBank/DDBJ whole genome shotgun (WGS) entry which is preliminary data.</text>
</comment>
<feature type="binding site" evidence="8">
    <location>
        <begin position="195"/>
        <end position="199"/>
    </location>
    <ligand>
        <name>ATP</name>
        <dbReference type="ChEBI" id="CHEBI:30616"/>
    </ligand>
</feature>
<dbReference type="GO" id="GO:0005524">
    <property type="term" value="F:ATP binding"/>
    <property type="evidence" value="ECO:0007669"/>
    <property type="project" value="UniProtKB-UniRule"/>
</dbReference>
<feature type="binding site" evidence="8">
    <location>
        <begin position="147"/>
        <end position="149"/>
    </location>
    <ligand>
        <name>ATP</name>
        <dbReference type="ChEBI" id="CHEBI:30616"/>
    </ligand>
</feature>
<feature type="binding site" evidence="8">
    <location>
        <begin position="11"/>
        <end position="13"/>
    </location>
    <ligand>
        <name>ATP</name>
        <dbReference type="ChEBI" id="CHEBI:30616"/>
    </ligand>
</feature>